<feature type="compositionally biased region" description="Low complexity" evidence="2">
    <location>
        <begin position="41"/>
        <end position="58"/>
    </location>
</feature>
<dbReference type="GO" id="GO:0016020">
    <property type="term" value="C:membrane"/>
    <property type="evidence" value="ECO:0007669"/>
    <property type="project" value="InterPro"/>
</dbReference>
<dbReference type="STRING" id="1121256.SAMN02746089_00535"/>
<reference evidence="6 7" key="1">
    <citation type="submission" date="2016-11" db="EMBL/GenBank/DDBJ databases">
        <authorList>
            <person name="Jaros S."/>
            <person name="Januszkiewicz K."/>
            <person name="Wedrychowicz H."/>
        </authorList>
    </citation>
    <scope>NUCLEOTIDE SEQUENCE [LARGE SCALE GENOMIC DNA]</scope>
    <source>
        <strain evidence="6 7">DSM 17918</strain>
    </source>
</reference>
<dbReference type="RefSeq" id="WP_234945934.1">
    <property type="nucleotide sequence ID" value="NZ_FQVH01000003.1"/>
</dbReference>
<feature type="domain" description="Solute-binding protein family 3/N-terminal" evidence="4">
    <location>
        <begin position="67"/>
        <end position="288"/>
    </location>
</feature>
<dbReference type="CDD" id="cd13624">
    <property type="entry name" value="PBP2_Arg_Lys_His"/>
    <property type="match status" value="1"/>
</dbReference>
<dbReference type="InterPro" id="IPR001320">
    <property type="entry name" value="Iontro_rcpt_C"/>
</dbReference>
<feature type="chain" id="PRO_5039704647" evidence="3">
    <location>
        <begin position="22"/>
        <end position="289"/>
    </location>
</feature>
<dbReference type="GO" id="GO:0015276">
    <property type="term" value="F:ligand-gated monoatomic ion channel activity"/>
    <property type="evidence" value="ECO:0007669"/>
    <property type="project" value="InterPro"/>
</dbReference>
<feature type="compositionally biased region" description="Polar residues" evidence="2">
    <location>
        <begin position="25"/>
        <end position="40"/>
    </location>
</feature>
<dbReference type="Pfam" id="PF00497">
    <property type="entry name" value="SBP_bac_3"/>
    <property type="match status" value="1"/>
</dbReference>
<evidence type="ECO:0000256" key="2">
    <source>
        <dbReference type="SAM" id="MobiDB-lite"/>
    </source>
</evidence>
<keyword evidence="7" id="KW-1185">Reference proteome</keyword>
<dbReference type="SMART" id="SM00062">
    <property type="entry name" value="PBPb"/>
    <property type="match status" value="1"/>
</dbReference>
<name>A0A1M4UYL9_9THEO</name>
<evidence type="ECO:0000259" key="5">
    <source>
        <dbReference type="SMART" id="SM00079"/>
    </source>
</evidence>
<dbReference type="PANTHER" id="PTHR35936">
    <property type="entry name" value="MEMBRANE-BOUND LYTIC MUREIN TRANSGLYCOSYLASE F"/>
    <property type="match status" value="1"/>
</dbReference>
<dbReference type="SMART" id="SM00079">
    <property type="entry name" value="PBPe"/>
    <property type="match status" value="1"/>
</dbReference>
<evidence type="ECO:0000259" key="4">
    <source>
        <dbReference type="SMART" id="SM00062"/>
    </source>
</evidence>
<dbReference type="PROSITE" id="PS51257">
    <property type="entry name" value="PROKAR_LIPOPROTEIN"/>
    <property type="match status" value="1"/>
</dbReference>
<organism evidence="6 7">
    <name type="scientific">Caldanaerobius fijiensis DSM 17918</name>
    <dbReference type="NCBI Taxonomy" id="1121256"/>
    <lineage>
        <taxon>Bacteria</taxon>
        <taxon>Bacillati</taxon>
        <taxon>Bacillota</taxon>
        <taxon>Clostridia</taxon>
        <taxon>Thermoanaerobacterales</taxon>
        <taxon>Thermoanaerobacteraceae</taxon>
        <taxon>Caldanaerobius</taxon>
    </lineage>
</organism>
<gene>
    <name evidence="6" type="ORF">SAMN02746089_00535</name>
</gene>
<dbReference type="Gene3D" id="3.40.190.10">
    <property type="entry name" value="Periplasmic binding protein-like II"/>
    <property type="match status" value="2"/>
</dbReference>
<dbReference type="EMBL" id="FQVH01000003">
    <property type="protein sequence ID" value="SHE61772.1"/>
    <property type="molecule type" value="Genomic_DNA"/>
</dbReference>
<accession>A0A1M4UYL9</accession>
<dbReference type="SUPFAM" id="SSF53850">
    <property type="entry name" value="Periplasmic binding protein-like II"/>
    <property type="match status" value="1"/>
</dbReference>
<sequence>MKKLMAFLLIAALTLSLVSCANSSKNTTAGNSNKATQSSDNTNGSAAKSNSSSGTSNSLEKIKKAGVIVMGTSADFPPYESHQLINGEDKIVGFDVDIAQAVADGLGVKLDIEDMKFDGLIAALQAGKIDMIVAGMTPTPERAKSVDFSDLYYIGKQVLVVKKDNNSIKTVDDLKGKKLDAQLGTTSEKAARSIKGVTVIPIDKVSTEIMEVKTGKVDGVVVEKTVAEAYLKENPDLKIVEIPEIKSEEGSAIAVRKGDKALLNEINKILKQLKDSGEYDKLIEKWFKQ</sequence>
<dbReference type="PANTHER" id="PTHR35936:SF17">
    <property type="entry name" value="ARGININE-BINDING EXTRACELLULAR PROTEIN ARTP"/>
    <property type="match status" value="1"/>
</dbReference>
<evidence type="ECO:0000256" key="1">
    <source>
        <dbReference type="ARBA" id="ARBA00022729"/>
    </source>
</evidence>
<protein>
    <submittedName>
        <fullName evidence="6">Amino acid ABC transporter substrate-binding protein, PAAT family</fullName>
    </submittedName>
</protein>
<evidence type="ECO:0000313" key="6">
    <source>
        <dbReference type="EMBL" id="SHE61772.1"/>
    </source>
</evidence>
<evidence type="ECO:0000256" key="3">
    <source>
        <dbReference type="SAM" id="SignalP"/>
    </source>
</evidence>
<dbReference type="AlphaFoldDB" id="A0A1M4UYL9"/>
<feature type="domain" description="Ionotropic glutamate receptor C-terminal" evidence="5">
    <location>
        <begin position="67"/>
        <end position="289"/>
    </location>
</feature>
<evidence type="ECO:0000313" key="7">
    <source>
        <dbReference type="Proteomes" id="UP000184088"/>
    </source>
</evidence>
<dbReference type="Proteomes" id="UP000184088">
    <property type="component" value="Unassembled WGS sequence"/>
</dbReference>
<feature type="region of interest" description="Disordered" evidence="2">
    <location>
        <begin position="25"/>
        <end position="58"/>
    </location>
</feature>
<keyword evidence="1 3" id="KW-0732">Signal</keyword>
<dbReference type="InterPro" id="IPR001638">
    <property type="entry name" value="Solute-binding_3/MltF_N"/>
</dbReference>
<proteinExistence type="predicted"/>
<feature type="signal peptide" evidence="3">
    <location>
        <begin position="1"/>
        <end position="21"/>
    </location>
</feature>